<dbReference type="Proteomes" id="UP000198785">
    <property type="component" value="Unassembled WGS sequence"/>
</dbReference>
<evidence type="ECO:0000313" key="2">
    <source>
        <dbReference type="EMBL" id="SFS30268.1"/>
    </source>
</evidence>
<sequence>MRTKVKVQIQNFRKRQIYCWILVGNAILFILLFVLQQFPSVVENFYSRGFYPYFSYLPKLLFSWLPFSMGDLFYGVIVGFLCYHFFMLLISCFKKHWQKGLDKLLLILCISASLYAYFYVSWGMNYYRHPLHQQMGLHIPEHIEEEDYLRVVDKYIQQANHLRAQIVLEDLNKEEAKEILVNTMKTDSTFAGTLSKTQVKVKSPLSSELVSHFTVAGYFNPFTHDVQVNEKIYIASYPFTVVHELSHQMGIGFEDECNFIAFLKLKNHPNPWYAYSVSYETLKYLLRAPYFRGKEKYQAYYGKLSDEVKADYEAERALWLSYSGWINRVSDFFYSGYLKHNNQPEGMARYSMMSRLVVAWEMKP</sequence>
<accession>A0A1I6NQP3</accession>
<keyword evidence="1" id="KW-0472">Membrane</keyword>
<dbReference type="RefSeq" id="WP_170852540.1">
    <property type="nucleotide sequence ID" value="NZ_FOZZ01000001.1"/>
</dbReference>
<dbReference type="AlphaFoldDB" id="A0A1I6NQP3"/>
<evidence type="ECO:0008006" key="4">
    <source>
        <dbReference type="Google" id="ProtNLM"/>
    </source>
</evidence>
<feature type="transmembrane region" description="Helical" evidence="1">
    <location>
        <begin position="20"/>
        <end position="38"/>
    </location>
</feature>
<keyword evidence="1" id="KW-0812">Transmembrane</keyword>
<name>A0A1I6NQP3_9SPHI</name>
<dbReference type="STRING" id="683125.SAMN05660206_10112"/>
<gene>
    <name evidence="2" type="ORF">SAMN05660206_10112</name>
</gene>
<dbReference type="InterPro" id="IPR024294">
    <property type="entry name" value="DUF3810"/>
</dbReference>
<dbReference type="EMBL" id="FOZZ01000001">
    <property type="protein sequence ID" value="SFS30268.1"/>
    <property type="molecule type" value="Genomic_DNA"/>
</dbReference>
<reference evidence="2 3" key="1">
    <citation type="submission" date="2016-10" db="EMBL/GenBank/DDBJ databases">
        <authorList>
            <person name="de Groot N.N."/>
        </authorList>
    </citation>
    <scope>NUCLEOTIDE SEQUENCE [LARGE SCALE GENOMIC DNA]</scope>
    <source>
        <strain evidence="2 3">DSM 22789</strain>
    </source>
</reference>
<proteinExistence type="predicted"/>
<keyword evidence="1" id="KW-1133">Transmembrane helix</keyword>
<organism evidence="2 3">
    <name type="scientific">Sphingobacterium wenxiniae</name>
    <dbReference type="NCBI Taxonomy" id="683125"/>
    <lineage>
        <taxon>Bacteria</taxon>
        <taxon>Pseudomonadati</taxon>
        <taxon>Bacteroidota</taxon>
        <taxon>Sphingobacteriia</taxon>
        <taxon>Sphingobacteriales</taxon>
        <taxon>Sphingobacteriaceae</taxon>
        <taxon>Sphingobacterium</taxon>
    </lineage>
</organism>
<dbReference type="Pfam" id="PF12725">
    <property type="entry name" value="DUF3810"/>
    <property type="match status" value="1"/>
</dbReference>
<keyword evidence="3" id="KW-1185">Reference proteome</keyword>
<evidence type="ECO:0000313" key="3">
    <source>
        <dbReference type="Proteomes" id="UP000198785"/>
    </source>
</evidence>
<protein>
    <recommendedName>
        <fullName evidence="4">DUF3810 domain-containing protein</fullName>
    </recommendedName>
</protein>
<evidence type="ECO:0000256" key="1">
    <source>
        <dbReference type="SAM" id="Phobius"/>
    </source>
</evidence>
<feature type="transmembrane region" description="Helical" evidence="1">
    <location>
        <begin position="104"/>
        <end position="124"/>
    </location>
</feature>
<feature type="transmembrane region" description="Helical" evidence="1">
    <location>
        <begin position="72"/>
        <end position="92"/>
    </location>
</feature>